<dbReference type="Gene3D" id="2.40.30.10">
    <property type="entry name" value="Translation factors"/>
    <property type="match status" value="2"/>
</dbReference>
<keyword evidence="2" id="KW-0689">Ribosomal protein</keyword>
<evidence type="ECO:0000256" key="3">
    <source>
        <dbReference type="ARBA" id="ARBA00023274"/>
    </source>
</evidence>
<reference evidence="7 8" key="1">
    <citation type="journal article" date="2024" name="bioRxiv">
        <title>A reference genome for Trichogramma kaykai: A tiny desert-dwelling parasitoid wasp with competing sex-ratio distorters.</title>
        <authorList>
            <person name="Culotta J."/>
            <person name="Lindsey A.R."/>
        </authorList>
    </citation>
    <scope>NUCLEOTIDE SEQUENCE [LARGE SCALE GENOMIC DNA]</scope>
    <source>
        <strain evidence="7 8">KSX58</strain>
    </source>
</reference>
<dbReference type="EMBL" id="JBJJXI010000011">
    <property type="protein sequence ID" value="KAL3407248.1"/>
    <property type="molecule type" value="Genomic_DNA"/>
</dbReference>
<evidence type="ECO:0000256" key="5">
    <source>
        <dbReference type="ARBA" id="ARBA00035396"/>
    </source>
</evidence>
<organism evidence="7 8">
    <name type="scientific">Trichogramma kaykai</name>
    <dbReference type="NCBI Taxonomy" id="54128"/>
    <lineage>
        <taxon>Eukaryota</taxon>
        <taxon>Metazoa</taxon>
        <taxon>Ecdysozoa</taxon>
        <taxon>Arthropoda</taxon>
        <taxon>Hexapoda</taxon>
        <taxon>Insecta</taxon>
        <taxon>Pterygota</taxon>
        <taxon>Neoptera</taxon>
        <taxon>Endopterygota</taxon>
        <taxon>Hymenoptera</taxon>
        <taxon>Apocrita</taxon>
        <taxon>Proctotrupomorpha</taxon>
        <taxon>Chalcidoidea</taxon>
        <taxon>Trichogrammatidae</taxon>
        <taxon>Trichogramma</taxon>
    </lineage>
</organism>
<dbReference type="GO" id="GO:1990904">
    <property type="term" value="C:ribonucleoprotein complex"/>
    <property type="evidence" value="ECO:0007669"/>
    <property type="project" value="UniProtKB-KW"/>
</dbReference>
<dbReference type="GO" id="GO:0005840">
    <property type="term" value="C:ribosome"/>
    <property type="evidence" value="ECO:0007669"/>
    <property type="project" value="UniProtKB-KW"/>
</dbReference>
<evidence type="ECO:0000313" key="8">
    <source>
        <dbReference type="Proteomes" id="UP001627154"/>
    </source>
</evidence>
<sequence>MTTLLKVLYGFNPLKSFLTPKPDFLEITCRSKHRILPKPKKRFPPWLIKSTRSTRYEDELTSENKTFLKQLVQEKYPRPESGYGSYSPLNLNIVESAVEWSPSYQRAGLIARKIGVYPMWMKDGRKVLTTLFQVADNHVIKYQPPETYKPMITKRKTSLPPSKGSLIIGADSADPQLFTKEYCGLFEESGVMPKRLLARFHVSPEAALQPGTPLLASHFKVGQYVDIRGKTINRGFQGVMKRWGFHGMPASHGVTKTHRRPGNIGSGGKKARVMPGTKMPGHMGNRYRVLKAQRIVRINTKYNVLWVLGSASPGECNSCVQIFDTVLPLKNCNYLKQTPYFPTYYPGRDEELPEELMVDDLHNFNDPTIMFTEDEE</sequence>
<dbReference type="FunFam" id="2.40.30.10:FF:000049">
    <property type="entry name" value="39S ribosomal protein L3, mitochondrial"/>
    <property type="match status" value="1"/>
</dbReference>
<keyword evidence="3" id="KW-0687">Ribonucleoprotein</keyword>
<dbReference type="AlphaFoldDB" id="A0ABD2XRQ9"/>
<evidence type="ECO:0000256" key="2">
    <source>
        <dbReference type="ARBA" id="ARBA00022980"/>
    </source>
</evidence>
<protein>
    <recommendedName>
        <fullName evidence="4">Large ribosomal subunit protein uL3m</fullName>
    </recommendedName>
    <alternativeName>
        <fullName evidence="5">39S ribosomal protein L3, mitochondrial</fullName>
    </alternativeName>
</protein>
<evidence type="ECO:0000256" key="4">
    <source>
        <dbReference type="ARBA" id="ARBA00035209"/>
    </source>
</evidence>
<dbReference type="PANTHER" id="PTHR11229:SF8">
    <property type="entry name" value="LARGE RIBOSOMAL SUBUNIT PROTEIN UL3M"/>
    <property type="match status" value="1"/>
</dbReference>
<accession>A0ABD2XRQ9</accession>
<proteinExistence type="inferred from homology"/>
<keyword evidence="8" id="KW-1185">Reference proteome</keyword>
<dbReference type="NCBIfam" id="TIGR03625">
    <property type="entry name" value="L3_bact"/>
    <property type="match status" value="1"/>
</dbReference>
<feature type="region of interest" description="Disordered" evidence="6">
    <location>
        <begin position="250"/>
        <end position="278"/>
    </location>
</feature>
<comment type="caution">
    <text evidence="7">The sequence shown here is derived from an EMBL/GenBank/DDBJ whole genome shotgun (WGS) entry which is preliminary data.</text>
</comment>
<evidence type="ECO:0000256" key="1">
    <source>
        <dbReference type="ARBA" id="ARBA00006540"/>
    </source>
</evidence>
<gene>
    <name evidence="7" type="ORF">TKK_000531</name>
</gene>
<dbReference type="Proteomes" id="UP001627154">
    <property type="component" value="Unassembled WGS sequence"/>
</dbReference>
<dbReference type="InterPro" id="IPR000597">
    <property type="entry name" value="Ribosomal_uL3"/>
</dbReference>
<comment type="similarity">
    <text evidence="1">Belongs to the universal ribosomal protein uL3 family.</text>
</comment>
<name>A0ABD2XRQ9_9HYME</name>
<evidence type="ECO:0000256" key="6">
    <source>
        <dbReference type="SAM" id="MobiDB-lite"/>
    </source>
</evidence>
<dbReference type="SUPFAM" id="SSF50447">
    <property type="entry name" value="Translation proteins"/>
    <property type="match status" value="1"/>
</dbReference>
<dbReference type="PANTHER" id="PTHR11229">
    <property type="entry name" value="50S RIBOSOMAL PROTEIN L3"/>
    <property type="match status" value="1"/>
</dbReference>
<dbReference type="Pfam" id="PF00297">
    <property type="entry name" value="Ribosomal_L3"/>
    <property type="match status" value="1"/>
</dbReference>
<evidence type="ECO:0000313" key="7">
    <source>
        <dbReference type="EMBL" id="KAL3407248.1"/>
    </source>
</evidence>
<dbReference type="InterPro" id="IPR009000">
    <property type="entry name" value="Transl_B-barrel_sf"/>
</dbReference>
<dbReference type="InterPro" id="IPR019927">
    <property type="entry name" value="Ribosomal_uL3_bac/org-type"/>
</dbReference>